<feature type="chain" id="PRO_5015746464" evidence="2">
    <location>
        <begin position="20"/>
        <end position="735"/>
    </location>
</feature>
<evidence type="ECO:0000256" key="1">
    <source>
        <dbReference type="SAM" id="MobiDB-lite"/>
    </source>
</evidence>
<feature type="compositionally biased region" description="Gly residues" evidence="1">
    <location>
        <begin position="684"/>
        <end position="704"/>
    </location>
</feature>
<dbReference type="InterPro" id="IPR059177">
    <property type="entry name" value="GH29D-like_dom"/>
</dbReference>
<evidence type="ECO:0000313" key="4">
    <source>
        <dbReference type="EMBL" id="PRQ04510.1"/>
    </source>
</evidence>
<feature type="region of interest" description="Disordered" evidence="1">
    <location>
        <begin position="645"/>
        <end position="710"/>
    </location>
</feature>
<sequence>MRYVALATVLVLVPLTAAAVEPVEVSPERGLFEDAVAFPVELTCATPGATITYTLDGSDPRTSPSALTGPPGTQVMIDPNASLAPGVVLRAYSTFENDPPGPLRAHTYIFLPDVLTQPAELPGWQTYDYNGSGGPARHDYEMDPAIVDDPAYADEMVAALTEIPTMCLSAELGELWSAYRGDAEIMASIELIFPEGDSEDTTGGIERHSHDRVKNSIRLSFKSEYEDPKWSTDLLQRGPQNGASATDKFDRMVLRGGNNRSWARNWNPDRTTYATDQWIRDTTIELSGVGSHGTFVHLYLNGVYFGLYNPVERLDEWFTSAYMGGSDEDWFAISHAGPKGGDPARFDYLSGPLVALDMAELANYQELREYVDVDLLADYLLVHWYAGVRDWPQNNWWGGNRNVPASPFMFFTWDGEWSFGVGQGSPDQPQGHPDFVAEAGKDSNSASARVFNSAKDSPEFLIAFADRAYRALYNDGALRDDRARARWQALNDHLRTPVVAESARWGDAVIGGSTRTRDEDWQAEVDFQDAYMDGAAASLISALRAEGYYPLVDPPVFYDGLARIEVTSLELEPETMFTVHVELDGGAGTLYYTVDGTDPRAVGGQPVGQDGGVAVDVELLSPAVLRARTLDGNEWSALHLLELEDPAAGDGDGDGDGDGGGDGDGDTDGSGDGDTGGDDDGDGTDGGADGGTSAGVVDGGGGEGCSCTSGSRDVPPIAILSLVGLCFGLSLSRPR</sequence>
<dbReference type="InterPro" id="IPR014867">
    <property type="entry name" value="Spore_coat_CotH_CotH2/3/7"/>
</dbReference>
<dbReference type="Pfam" id="PF13290">
    <property type="entry name" value="CHB_HEX_C_1"/>
    <property type="match status" value="1"/>
</dbReference>
<dbReference type="AlphaFoldDB" id="A0A2S9YHC7"/>
<dbReference type="RefSeq" id="WP_106390190.1">
    <property type="nucleotide sequence ID" value="NZ_PVNK01000037.1"/>
</dbReference>
<dbReference type="Proteomes" id="UP000237968">
    <property type="component" value="Unassembled WGS sequence"/>
</dbReference>
<protein>
    <submittedName>
        <fullName evidence="4">CotH protein</fullName>
    </submittedName>
</protein>
<gene>
    <name evidence="4" type="ORF">ENSA5_07410</name>
</gene>
<evidence type="ECO:0000259" key="3">
    <source>
        <dbReference type="Pfam" id="PF13290"/>
    </source>
</evidence>
<dbReference type="EMBL" id="PVNK01000037">
    <property type="protein sequence ID" value="PRQ04510.1"/>
    <property type="molecule type" value="Genomic_DNA"/>
</dbReference>
<feature type="compositionally biased region" description="Acidic residues" evidence="1">
    <location>
        <begin position="645"/>
        <end position="683"/>
    </location>
</feature>
<evidence type="ECO:0000256" key="2">
    <source>
        <dbReference type="SAM" id="SignalP"/>
    </source>
</evidence>
<proteinExistence type="predicted"/>
<reference evidence="4 5" key="1">
    <citation type="submission" date="2018-03" db="EMBL/GenBank/DDBJ databases">
        <title>Draft Genome Sequences of the Obligatory Marine Myxobacteria Enhygromyxa salina SWB005.</title>
        <authorList>
            <person name="Poehlein A."/>
            <person name="Moghaddam J.A."/>
            <person name="Harms H."/>
            <person name="Alanjari M."/>
            <person name="Koenig G.M."/>
            <person name="Daniel R."/>
            <person name="Schaeberle T.F."/>
        </authorList>
    </citation>
    <scope>NUCLEOTIDE SEQUENCE [LARGE SCALE GENOMIC DNA]</scope>
    <source>
        <strain evidence="4 5">SWB005</strain>
    </source>
</reference>
<accession>A0A2S9YHC7</accession>
<evidence type="ECO:0000313" key="5">
    <source>
        <dbReference type="Proteomes" id="UP000237968"/>
    </source>
</evidence>
<organism evidence="4 5">
    <name type="scientific">Enhygromyxa salina</name>
    <dbReference type="NCBI Taxonomy" id="215803"/>
    <lineage>
        <taxon>Bacteria</taxon>
        <taxon>Pseudomonadati</taxon>
        <taxon>Myxococcota</taxon>
        <taxon>Polyangia</taxon>
        <taxon>Nannocystales</taxon>
        <taxon>Nannocystaceae</taxon>
        <taxon>Enhygromyxa</taxon>
    </lineage>
</organism>
<feature type="domain" description="GH29D-like beta-sandwich" evidence="3">
    <location>
        <begin position="40"/>
        <end position="66"/>
    </location>
</feature>
<dbReference type="Pfam" id="PF08757">
    <property type="entry name" value="CotH"/>
    <property type="match status" value="1"/>
</dbReference>
<feature type="signal peptide" evidence="2">
    <location>
        <begin position="1"/>
        <end position="19"/>
    </location>
</feature>
<name>A0A2S9YHC7_9BACT</name>
<keyword evidence="5" id="KW-1185">Reference proteome</keyword>
<comment type="caution">
    <text evidence="4">The sequence shown here is derived from an EMBL/GenBank/DDBJ whole genome shotgun (WGS) entry which is preliminary data.</text>
</comment>
<dbReference type="OrthoDB" id="185259at2"/>
<keyword evidence="2" id="KW-0732">Signal</keyword>